<accession>A0A0E3KZA2</accession>
<dbReference type="PANTHER" id="PTHR38138">
    <property type="entry name" value="VNG6441H"/>
    <property type="match status" value="1"/>
</dbReference>
<evidence type="ECO:0000259" key="2">
    <source>
        <dbReference type="Pfam" id="PF07790"/>
    </source>
</evidence>
<reference evidence="3 4" key="1">
    <citation type="submission" date="2014-07" db="EMBL/GenBank/DDBJ databases">
        <title>Methanogenic archaea and the global carbon cycle.</title>
        <authorList>
            <person name="Henriksen J.R."/>
            <person name="Luke J."/>
            <person name="Reinhart S."/>
            <person name="Benedict M.N."/>
            <person name="Youngblut N.D."/>
            <person name="Metcalf M.E."/>
            <person name="Whitaker R.J."/>
            <person name="Metcalf W.W."/>
        </authorList>
    </citation>
    <scope>NUCLEOTIDE SEQUENCE [LARGE SCALE GENOMIC DNA]</scope>
    <source>
        <strain evidence="4">ATCC 43570 / DSM 1825 / OCM 12 / VKM B-1830 / TM-1</strain>
    </source>
</reference>
<evidence type="ECO:0000313" key="4">
    <source>
        <dbReference type="Proteomes" id="UP000066529"/>
    </source>
</evidence>
<organism evidence="3 4">
    <name type="scientific">Methanosarcina thermophila (strain ATCC 43570 / DSM 1825 / OCM 12 / VKM B-1830 / TM-1)</name>
    <dbReference type="NCBI Taxonomy" id="523844"/>
    <lineage>
        <taxon>Archaea</taxon>
        <taxon>Methanobacteriati</taxon>
        <taxon>Methanobacteriota</taxon>
        <taxon>Stenosarchaea group</taxon>
        <taxon>Methanomicrobia</taxon>
        <taxon>Methanosarcinales</taxon>
        <taxon>Methanosarcinaceae</taxon>
        <taxon>Methanosarcina</taxon>
    </lineage>
</organism>
<dbReference type="STRING" id="523844.MSTHT_2183"/>
<dbReference type="RefSeq" id="WP_048167918.1">
    <property type="nucleotide sequence ID" value="NZ_CP009501.1"/>
</dbReference>
<dbReference type="InterPro" id="IPR012859">
    <property type="entry name" value="Pilin_N_archaeal"/>
</dbReference>
<protein>
    <recommendedName>
        <fullName evidence="2">Archaeal Type IV pilin N-terminal domain-containing protein</fullName>
    </recommendedName>
</protein>
<dbReference type="HOGENOM" id="CLU_116126_1_0_2"/>
<dbReference type="PANTHER" id="PTHR38138:SF1">
    <property type="entry name" value="ARCHAEAL TYPE IV PILIN N-TERMINAL DOMAIN-CONTAINING PROTEIN"/>
    <property type="match status" value="1"/>
</dbReference>
<dbReference type="EMBL" id="CP009501">
    <property type="protein sequence ID" value="AKB13941.1"/>
    <property type="molecule type" value="Genomic_DNA"/>
</dbReference>
<keyword evidence="1" id="KW-0472">Membrane</keyword>
<dbReference type="Pfam" id="PF07790">
    <property type="entry name" value="Pilin_N"/>
    <property type="match status" value="1"/>
</dbReference>
<evidence type="ECO:0000256" key="1">
    <source>
        <dbReference type="SAM" id="Phobius"/>
    </source>
</evidence>
<dbReference type="GeneID" id="41602418"/>
<feature type="domain" description="Archaeal Type IV pilin N-terminal" evidence="2">
    <location>
        <begin position="11"/>
        <end position="96"/>
    </location>
</feature>
<gene>
    <name evidence="3" type="ORF">MSTHT_2183</name>
</gene>
<keyword evidence="1" id="KW-1133">Transmembrane helix</keyword>
<feature type="transmembrane region" description="Helical" evidence="1">
    <location>
        <begin position="12"/>
        <end position="38"/>
    </location>
</feature>
<dbReference type="AlphaFoldDB" id="A0A0E3KZA2"/>
<name>A0A0E3KZA2_METTT</name>
<dbReference type="KEGG" id="mthr:MSTHT_2183"/>
<dbReference type="InterPro" id="IPR013373">
    <property type="entry name" value="Flagellin/pilin_N_arc"/>
</dbReference>
<dbReference type="OrthoDB" id="118020at2157"/>
<sequence>MDFKKLFMNDKAVSPVIGVILMVAITVILAAAIGSSVFGQGTAQSAPQANLDIRAGDIYVNGGNGADTAASVKIEHLGGDSINFETAGTTKIMVSVDGDNSKTLDSSSIKKDLGVLSVGDVKTLRLIEEDNDAGKDGPYIEDVVRGSIVNIKIIDLKTNQLICDKTVRF</sequence>
<dbReference type="PATRIC" id="fig|523844.20.peg.2680"/>
<proteinExistence type="predicted"/>
<dbReference type="Proteomes" id="UP000066529">
    <property type="component" value="Chromosome"/>
</dbReference>
<dbReference type="NCBIfam" id="TIGR02537">
    <property type="entry name" value="arch_flag_Nterm"/>
    <property type="match status" value="1"/>
</dbReference>
<evidence type="ECO:0000313" key="3">
    <source>
        <dbReference type="EMBL" id="AKB13941.1"/>
    </source>
</evidence>
<keyword evidence="1" id="KW-0812">Transmembrane</keyword>